<dbReference type="EMBL" id="JAEMNV010000010">
    <property type="protein sequence ID" value="MBJ8342228.1"/>
    <property type="molecule type" value="Genomic_DNA"/>
</dbReference>
<evidence type="ECO:0000313" key="3">
    <source>
        <dbReference type="EMBL" id="MBJ8342228.1"/>
    </source>
</evidence>
<dbReference type="RefSeq" id="WP_199707598.1">
    <property type="nucleotide sequence ID" value="NZ_JAEMNV010000010.1"/>
</dbReference>
<dbReference type="InterPro" id="IPR002376">
    <property type="entry name" value="Formyl_transf_N"/>
</dbReference>
<feature type="domain" description="Formyl transferase C-terminal" evidence="2">
    <location>
        <begin position="204"/>
        <end position="303"/>
    </location>
</feature>
<dbReference type="GO" id="GO:0004479">
    <property type="term" value="F:methionyl-tRNA formyltransferase activity"/>
    <property type="evidence" value="ECO:0007669"/>
    <property type="project" value="TreeGrafter"/>
</dbReference>
<dbReference type="AlphaFoldDB" id="A0A934U6S1"/>
<dbReference type="InterPro" id="IPR005793">
    <property type="entry name" value="Formyl_trans_C"/>
</dbReference>
<evidence type="ECO:0000259" key="1">
    <source>
        <dbReference type="Pfam" id="PF00551"/>
    </source>
</evidence>
<dbReference type="GO" id="GO:0005829">
    <property type="term" value="C:cytosol"/>
    <property type="evidence" value="ECO:0007669"/>
    <property type="project" value="TreeGrafter"/>
</dbReference>
<evidence type="ECO:0000259" key="2">
    <source>
        <dbReference type="Pfam" id="PF02911"/>
    </source>
</evidence>
<dbReference type="PANTHER" id="PTHR11138">
    <property type="entry name" value="METHIONYL-TRNA FORMYLTRANSFERASE"/>
    <property type="match status" value="1"/>
</dbReference>
<dbReference type="Gene3D" id="3.40.50.12230">
    <property type="match status" value="1"/>
</dbReference>
<dbReference type="CDD" id="cd08369">
    <property type="entry name" value="FMT_core"/>
    <property type="match status" value="1"/>
</dbReference>
<dbReference type="InterPro" id="IPR036477">
    <property type="entry name" value="Formyl_transf_N_sf"/>
</dbReference>
<gene>
    <name evidence="3" type="ORF">JGU71_25380</name>
</gene>
<protein>
    <submittedName>
        <fullName evidence="3">Methionyl-tRNA formyltransferase</fullName>
    </submittedName>
</protein>
<dbReference type="Pfam" id="PF02911">
    <property type="entry name" value="Formyl_trans_C"/>
    <property type="match status" value="1"/>
</dbReference>
<reference evidence="3" key="1">
    <citation type="submission" date="2020-12" db="EMBL/GenBank/DDBJ databases">
        <title>Antrihabitans popcorni sp. nov. and Antrihabitans auranticaus sp. nov., isolated from a larva cave.</title>
        <authorList>
            <person name="Lee S.D."/>
            <person name="Kim I.S."/>
        </authorList>
    </citation>
    <scope>NUCLEOTIDE SEQUENCE</scope>
    <source>
        <strain evidence="3">YC3-6</strain>
    </source>
</reference>
<organism evidence="3 4">
    <name type="scientific">Antrihabitans stalagmiti</name>
    <dbReference type="NCBI Taxonomy" id="2799499"/>
    <lineage>
        <taxon>Bacteria</taxon>
        <taxon>Bacillati</taxon>
        <taxon>Actinomycetota</taxon>
        <taxon>Actinomycetes</taxon>
        <taxon>Mycobacteriales</taxon>
        <taxon>Nocardiaceae</taxon>
        <taxon>Antrihabitans</taxon>
    </lineage>
</organism>
<feature type="domain" description="Formyl transferase N-terminal" evidence="1">
    <location>
        <begin position="1"/>
        <end position="174"/>
    </location>
</feature>
<proteinExistence type="predicted"/>
<dbReference type="PANTHER" id="PTHR11138:SF5">
    <property type="entry name" value="METHIONYL-TRNA FORMYLTRANSFERASE, MITOCHONDRIAL"/>
    <property type="match status" value="1"/>
</dbReference>
<sequence length="314" mass="34947">MRVATFGYQTWGHKTLQAAIDSGHDVVLAVTHPRSDHVYETIWSDSVEDLARANGIPVHLAKRPDDALLAAVTEAAPDIIIANNWRTWLPREVYDWPKFGTLNLHDSLLPKFTGFSPVIWAVISGAEQVGLTAHRMDEGLDTGDVLLQSAVPIRPDDTGTDLVRATIDLIPDLLTESLRLIESGEATWTPQNLDDRTFFHKRTEGDSRIDWRWPAEAIERFVRALSDPYPNAYTYFRGQRLRILEASVSRCVYGGTPGRVFIREGKGMVIVAGADAYLGQGRGLVIERVRTDDGVEHNADEFFPHGGGYLTDEA</sequence>
<dbReference type="SUPFAM" id="SSF50486">
    <property type="entry name" value="FMT C-terminal domain-like"/>
    <property type="match status" value="1"/>
</dbReference>
<dbReference type="Proteomes" id="UP000655868">
    <property type="component" value="Unassembled WGS sequence"/>
</dbReference>
<dbReference type="InterPro" id="IPR011034">
    <property type="entry name" value="Formyl_transferase-like_C_sf"/>
</dbReference>
<accession>A0A934U6S1</accession>
<keyword evidence="4" id="KW-1185">Reference proteome</keyword>
<comment type="caution">
    <text evidence="3">The sequence shown here is derived from an EMBL/GenBank/DDBJ whole genome shotgun (WGS) entry which is preliminary data.</text>
</comment>
<name>A0A934U6S1_9NOCA</name>
<evidence type="ECO:0000313" key="4">
    <source>
        <dbReference type="Proteomes" id="UP000655868"/>
    </source>
</evidence>
<dbReference type="SUPFAM" id="SSF53328">
    <property type="entry name" value="Formyltransferase"/>
    <property type="match status" value="1"/>
</dbReference>
<dbReference type="Pfam" id="PF00551">
    <property type="entry name" value="Formyl_trans_N"/>
    <property type="match status" value="1"/>
</dbReference>